<dbReference type="PRINTS" id="PR00364">
    <property type="entry name" value="DISEASERSIST"/>
</dbReference>
<evidence type="ECO:0000256" key="6">
    <source>
        <dbReference type="PROSITE-ProRule" id="PRU01091"/>
    </source>
</evidence>
<dbReference type="AlphaFoldDB" id="A0A6F8XLE3"/>
<dbReference type="SMART" id="SM00028">
    <property type="entry name" value="TPR"/>
    <property type="match status" value="5"/>
</dbReference>
<keyword evidence="9" id="KW-1185">Reference proteome</keyword>
<feature type="domain" description="OmpR/PhoB-type" evidence="7">
    <location>
        <begin position="1"/>
        <end position="103"/>
    </location>
</feature>
<dbReference type="Pfam" id="PF00931">
    <property type="entry name" value="NB-ARC"/>
    <property type="match status" value="1"/>
</dbReference>
<comment type="similarity">
    <text evidence="1">Belongs to the AfsR/DnrI/RedD regulatory family.</text>
</comment>
<dbReference type="Proteomes" id="UP000502508">
    <property type="component" value="Chromosome"/>
</dbReference>
<dbReference type="PANTHER" id="PTHR35807">
    <property type="entry name" value="TRANSCRIPTIONAL REGULATOR REDD-RELATED"/>
    <property type="match status" value="1"/>
</dbReference>
<keyword evidence="2" id="KW-0805">Transcription regulation</keyword>
<accession>A0A6F8XLE3</accession>
<dbReference type="InterPro" id="IPR027417">
    <property type="entry name" value="P-loop_NTPase"/>
</dbReference>
<dbReference type="InterPro" id="IPR019734">
    <property type="entry name" value="TPR_rpt"/>
</dbReference>
<dbReference type="Gene3D" id="1.25.40.10">
    <property type="entry name" value="Tetratricopeptide repeat domain"/>
    <property type="match status" value="2"/>
</dbReference>
<dbReference type="InterPro" id="IPR051677">
    <property type="entry name" value="AfsR-DnrI-RedD_regulator"/>
</dbReference>
<dbReference type="Gene3D" id="1.10.10.10">
    <property type="entry name" value="Winged helix-like DNA-binding domain superfamily/Winged helix DNA-binding domain"/>
    <property type="match status" value="2"/>
</dbReference>
<dbReference type="GO" id="GO:0043531">
    <property type="term" value="F:ADP binding"/>
    <property type="evidence" value="ECO:0007669"/>
    <property type="project" value="InterPro"/>
</dbReference>
<dbReference type="SMART" id="SM00862">
    <property type="entry name" value="Trans_reg_C"/>
    <property type="match status" value="1"/>
</dbReference>
<dbReference type="RefSeq" id="WP_173034061.1">
    <property type="nucleotide sequence ID" value="NZ_AP022870.1"/>
</dbReference>
<dbReference type="InterPro" id="IPR016032">
    <property type="entry name" value="Sig_transdc_resp-reg_C-effctor"/>
</dbReference>
<dbReference type="Gene3D" id="3.40.50.300">
    <property type="entry name" value="P-loop containing nucleotide triphosphate hydrolases"/>
    <property type="match status" value="1"/>
</dbReference>
<dbReference type="KEGG" id="pfla:Pflav_010370"/>
<name>A0A6F8XLE3_9ACTN</name>
<evidence type="ECO:0000256" key="1">
    <source>
        <dbReference type="ARBA" id="ARBA00005820"/>
    </source>
</evidence>
<dbReference type="Pfam" id="PF13424">
    <property type="entry name" value="TPR_12"/>
    <property type="match status" value="1"/>
</dbReference>
<keyword evidence="4" id="KW-0804">Transcription</keyword>
<organism evidence="8 9">
    <name type="scientific">Phytohabitans flavus</name>
    <dbReference type="NCBI Taxonomy" id="1076124"/>
    <lineage>
        <taxon>Bacteria</taxon>
        <taxon>Bacillati</taxon>
        <taxon>Actinomycetota</taxon>
        <taxon>Actinomycetes</taxon>
        <taxon>Micromonosporales</taxon>
        <taxon>Micromonosporaceae</taxon>
    </lineage>
</organism>
<reference evidence="8 9" key="2">
    <citation type="submission" date="2020-03" db="EMBL/GenBank/DDBJ databases">
        <authorList>
            <person name="Ichikawa N."/>
            <person name="Kimura A."/>
            <person name="Kitahashi Y."/>
            <person name="Uohara A."/>
        </authorList>
    </citation>
    <scope>NUCLEOTIDE SEQUENCE [LARGE SCALE GENOMIC DNA]</scope>
    <source>
        <strain evidence="8 9">NBRC 107702</strain>
    </source>
</reference>
<dbReference type="SUPFAM" id="SSF52540">
    <property type="entry name" value="P-loop containing nucleoside triphosphate hydrolases"/>
    <property type="match status" value="1"/>
</dbReference>
<dbReference type="GO" id="GO:0000160">
    <property type="term" value="P:phosphorelay signal transduction system"/>
    <property type="evidence" value="ECO:0007669"/>
    <property type="project" value="InterPro"/>
</dbReference>
<evidence type="ECO:0000259" key="7">
    <source>
        <dbReference type="PROSITE" id="PS51755"/>
    </source>
</evidence>
<dbReference type="PROSITE" id="PS50005">
    <property type="entry name" value="TPR"/>
    <property type="match status" value="1"/>
</dbReference>
<reference evidence="8 9" key="1">
    <citation type="submission" date="2020-03" db="EMBL/GenBank/DDBJ databases">
        <title>Whole genome shotgun sequence of Phytohabitans flavus NBRC 107702.</title>
        <authorList>
            <person name="Komaki H."/>
            <person name="Tamura T."/>
        </authorList>
    </citation>
    <scope>NUCLEOTIDE SEQUENCE [LARGE SCALE GENOMIC DNA]</scope>
    <source>
        <strain evidence="8 9">NBRC 107702</strain>
    </source>
</reference>
<sequence>MTDPAALTFAILGPLSGTLGGSTLDLGPPQQRTILALLLIRAGQRVGVDEMIDALWESDAPASATNLIHRYIGTLRRLLEPGLPARDHGRFLSRDQQGYRLVIDRRAVDLLRFRDAVASARAAARADDRRTGVQLYVQALGLWQGRCATNVALTPSAVPAFATVDQERSSAAIDLANLCADVESARAALPGVEAAAHVDPLNEPLQSGLLRLLGMSGRQADAITVYQSTRKRLAEELGVDAGADLQETYLALLRQQNSGDEPAPTDHEPLVRPAQLPADLSTFGGRSAEIAQLSEALVDLPPRSVAIVGIDGMPGTGKTTLAVHWARQVADDYPDGQLFANLRGFDADARPVKPTEVLRDFLDALGVAPQRIPENLSAQAGLFRSLLAGKKVLILLDNARDTEHVRHLLPGSPGCLAIVTSRHSLSGLVAEHGAHLLTLDPLSQADAERALLRRLGHRRVTEDPEAVTRIIEACSRLPLALAVVTARAVAHPQFPLSLIAAELRQTRGRLDALSGGGSGIDVRAVFSWSYAMLAPGTARLFRLLTVHPGYELSVPVAASLAGEDTQAVHRQLDDLARNHLITETHPGIYRMHDLIREYAAEVCAAHDSDWERRQALIRALEHHHLHSAHAAQVMLHPHQMPTALRPAAGVTVPGPTDYRQATAWFVAQHRLLAEVVRLAVEQDEVEYAWRIALTLQQFYQRSGHLADWASTVSIALDAAVRAGDVVGEAHSRRSLAGAYHFLGRDDDARAELDRTLQLYEQLGYTTEQAYAFSNLGVVTGVQGRHAESVGHHRRALELYRAAGHRGGEANATAAIGWSENQRGNHELAIGYGRQAMAIYAELDDPLGVADCWGNLGDAYLKLRRYDDAAEAYERAAALALDMTDPPNQARFLVALGDSRLASGELALAYEAWTTASGILDELGLPLAAEVKRRLESIPPI</sequence>
<dbReference type="InterPro" id="IPR036388">
    <property type="entry name" value="WH-like_DNA-bd_sf"/>
</dbReference>
<keyword evidence="3 6" id="KW-0238">DNA-binding</keyword>
<dbReference type="InterPro" id="IPR002182">
    <property type="entry name" value="NB-ARC"/>
</dbReference>
<dbReference type="InterPro" id="IPR011990">
    <property type="entry name" value="TPR-like_helical_dom_sf"/>
</dbReference>
<dbReference type="PROSITE" id="PS51755">
    <property type="entry name" value="OMPR_PHOB"/>
    <property type="match status" value="1"/>
</dbReference>
<dbReference type="SUPFAM" id="SSF48452">
    <property type="entry name" value="TPR-like"/>
    <property type="match status" value="2"/>
</dbReference>
<evidence type="ECO:0000256" key="2">
    <source>
        <dbReference type="ARBA" id="ARBA00023015"/>
    </source>
</evidence>
<dbReference type="GO" id="GO:0006355">
    <property type="term" value="P:regulation of DNA-templated transcription"/>
    <property type="evidence" value="ECO:0007669"/>
    <property type="project" value="InterPro"/>
</dbReference>
<protein>
    <submittedName>
        <fullName evidence="8">SARP family transcriptional regulator</fullName>
    </submittedName>
</protein>
<dbReference type="SUPFAM" id="SSF46894">
    <property type="entry name" value="C-terminal effector domain of the bipartite response regulators"/>
    <property type="match status" value="1"/>
</dbReference>
<dbReference type="GO" id="GO:0003677">
    <property type="term" value="F:DNA binding"/>
    <property type="evidence" value="ECO:0007669"/>
    <property type="project" value="UniProtKB-UniRule"/>
</dbReference>
<evidence type="ECO:0000256" key="3">
    <source>
        <dbReference type="ARBA" id="ARBA00023125"/>
    </source>
</evidence>
<dbReference type="Pfam" id="PF00486">
    <property type="entry name" value="Trans_reg_C"/>
    <property type="match status" value="1"/>
</dbReference>
<dbReference type="SMART" id="SM01043">
    <property type="entry name" value="BTAD"/>
    <property type="match status" value="1"/>
</dbReference>
<keyword evidence="5" id="KW-0802">TPR repeat</keyword>
<dbReference type="PANTHER" id="PTHR35807:SF1">
    <property type="entry name" value="TRANSCRIPTIONAL REGULATOR REDD"/>
    <property type="match status" value="1"/>
</dbReference>
<feature type="repeat" description="TPR" evidence="5">
    <location>
        <begin position="849"/>
        <end position="882"/>
    </location>
</feature>
<evidence type="ECO:0000313" key="9">
    <source>
        <dbReference type="Proteomes" id="UP000502508"/>
    </source>
</evidence>
<dbReference type="InterPro" id="IPR005158">
    <property type="entry name" value="BTAD"/>
</dbReference>
<dbReference type="InterPro" id="IPR001867">
    <property type="entry name" value="OmpR/PhoB-type_DNA-bd"/>
</dbReference>
<feature type="DNA-binding region" description="OmpR/PhoB-type" evidence="6">
    <location>
        <begin position="1"/>
        <end position="103"/>
    </location>
</feature>
<evidence type="ECO:0000256" key="5">
    <source>
        <dbReference type="PROSITE-ProRule" id="PRU00339"/>
    </source>
</evidence>
<dbReference type="Pfam" id="PF13176">
    <property type="entry name" value="TPR_7"/>
    <property type="match status" value="1"/>
</dbReference>
<gene>
    <name evidence="8" type="ORF">Pflav_010370</name>
</gene>
<evidence type="ECO:0000313" key="8">
    <source>
        <dbReference type="EMBL" id="BCB74627.1"/>
    </source>
</evidence>
<dbReference type="Pfam" id="PF03704">
    <property type="entry name" value="BTAD"/>
    <property type="match status" value="1"/>
</dbReference>
<proteinExistence type="inferred from homology"/>
<evidence type="ECO:0000256" key="4">
    <source>
        <dbReference type="ARBA" id="ARBA00023163"/>
    </source>
</evidence>
<dbReference type="EMBL" id="AP022870">
    <property type="protein sequence ID" value="BCB74627.1"/>
    <property type="molecule type" value="Genomic_DNA"/>
</dbReference>